<dbReference type="EMBL" id="VDCV01000011">
    <property type="protein sequence ID" value="KAB5534514.1"/>
    <property type="molecule type" value="Genomic_DNA"/>
</dbReference>
<dbReference type="PANTHER" id="PTHR46686">
    <property type="entry name" value="GLYCOSYLTRANSFERASE"/>
    <property type="match status" value="1"/>
</dbReference>
<gene>
    <name evidence="1" type="ORF">DKX38_017600</name>
</gene>
<evidence type="ECO:0000313" key="2">
    <source>
        <dbReference type="Proteomes" id="UP000326939"/>
    </source>
</evidence>
<keyword evidence="2" id="KW-1185">Reference proteome</keyword>
<evidence type="ECO:0000313" key="1">
    <source>
        <dbReference type="EMBL" id="KAB5534514.1"/>
    </source>
</evidence>
<organism evidence="1 2">
    <name type="scientific">Salix brachista</name>
    <dbReference type="NCBI Taxonomy" id="2182728"/>
    <lineage>
        <taxon>Eukaryota</taxon>
        <taxon>Viridiplantae</taxon>
        <taxon>Streptophyta</taxon>
        <taxon>Embryophyta</taxon>
        <taxon>Tracheophyta</taxon>
        <taxon>Spermatophyta</taxon>
        <taxon>Magnoliopsida</taxon>
        <taxon>eudicotyledons</taxon>
        <taxon>Gunneridae</taxon>
        <taxon>Pentapetalae</taxon>
        <taxon>rosids</taxon>
        <taxon>fabids</taxon>
        <taxon>Malpighiales</taxon>
        <taxon>Salicaceae</taxon>
        <taxon>Saliceae</taxon>
        <taxon>Salix</taxon>
    </lineage>
</organism>
<dbReference type="PANTHER" id="PTHR46686:SF2">
    <property type="entry name" value="GLYCOSYLTRANSFERASE"/>
    <property type="match status" value="1"/>
</dbReference>
<dbReference type="Proteomes" id="UP000326939">
    <property type="component" value="Chromosome 11"/>
</dbReference>
<dbReference type="SUPFAM" id="SSF53756">
    <property type="entry name" value="UDP-Glycosyltransferase/glycogen phosphorylase"/>
    <property type="match status" value="1"/>
</dbReference>
<name>A0A5N5KVQ7_9ROSI</name>
<dbReference type="Gene3D" id="3.40.50.2000">
    <property type="entry name" value="Glycogen Phosphorylase B"/>
    <property type="match status" value="1"/>
</dbReference>
<evidence type="ECO:0008006" key="3">
    <source>
        <dbReference type="Google" id="ProtNLM"/>
    </source>
</evidence>
<reference evidence="2" key="1">
    <citation type="journal article" date="2019" name="Gigascience">
        <title>De novo genome assembly of the endangered Acer yangbiense, a plant species with extremely small populations endemic to Yunnan Province, China.</title>
        <authorList>
            <person name="Yang J."/>
            <person name="Wariss H.M."/>
            <person name="Tao L."/>
            <person name="Zhang R."/>
            <person name="Yun Q."/>
            <person name="Hollingsworth P."/>
            <person name="Dao Z."/>
            <person name="Luo G."/>
            <person name="Guo H."/>
            <person name="Ma Y."/>
            <person name="Sun W."/>
        </authorList>
    </citation>
    <scope>NUCLEOTIDE SEQUENCE [LARGE SCALE GENOMIC DNA]</scope>
    <source>
        <strain evidence="2">cv. br00</strain>
    </source>
</reference>
<protein>
    <recommendedName>
        <fullName evidence="3">Glycosyl transferase family 1 domain-containing protein</fullName>
    </recommendedName>
</protein>
<dbReference type="AlphaFoldDB" id="A0A5N5KVQ7"/>
<accession>A0A5N5KVQ7</accession>
<comment type="caution">
    <text evidence="1">The sequence shown here is derived from an EMBL/GenBank/DDBJ whole genome shotgun (WGS) entry which is preliminary data.</text>
</comment>
<sequence length="137" mass="15254">MHCGKPVLTPNYPSITGTVVVKEELGYTFSPNVKSFVEAIELTIRDGANVLQHKGMACREYALSMFTADKMASAYERFFLCMKNSMTAIVSVAKQRACRSRVITTLCQLLQNASPASTDKNYWELDLRNIYSGILAT</sequence>
<proteinExistence type="predicted"/>